<gene>
    <name evidence="8" type="ORF">CKSOR_00294</name>
</gene>
<evidence type="ECO:0000256" key="5">
    <source>
        <dbReference type="ARBA" id="ARBA00035648"/>
    </source>
</evidence>
<dbReference type="Pfam" id="PF03755">
    <property type="entry name" value="YicC-like_N"/>
    <property type="match status" value="1"/>
</dbReference>
<dbReference type="GO" id="GO:0016787">
    <property type="term" value="F:hydrolase activity"/>
    <property type="evidence" value="ECO:0007669"/>
    <property type="project" value="UniProtKB-KW"/>
</dbReference>
<evidence type="ECO:0000259" key="6">
    <source>
        <dbReference type="Pfam" id="PF03755"/>
    </source>
</evidence>
<evidence type="ECO:0000256" key="1">
    <source>
        <dbReference type="ARBA" id="ARBA00001968"/>
    </source>
</evidence>
<keyword evidence="3" id="KW-0255">Endonuclease</keyword>
<name>A0A3S7J9S2_9PROT</name>
<dbReference type="AlphaFoldDB" id="A0A3S7J9S2"/>
<dbReference type="InterPro" id="IPR005229">
    <property type="entry name" value="YicC/YloC-like"/>
</dbReference>
<evidence type="ECO:0000256" key="3">
    <source>
        <dbReference type="ARBA" id="ARBA00022759"/>
    </source>
</evidence>
<feature type="domain" description="Endoribonuclease YicC-like N-terminal" evidence="6">
    <location>
        <begin position="2"/>
        <end position="152"/>
    </location>
</feature>
<proteinExistence type="inferred from homology"/>
<reference evidence="8 9" key="1">
    <citation type="journal article" date="2018" name="Parasitology">
        <title>The reduced genome of Candidatus Kinetoplastibacterium sorsogonicusi, the endosymbiont of Kentomonas sorsogonicus (Trypanosomatidae): loss of the haem-synthesis pathway.</title>
        <authorList>
            <person name="Silva F.M."/>
            <person name="Kostygov A.Y."/>
            <person name="Spodareva V.V."/>
            <person name="Butenko A."/>
            <person name="Tossou R."/>
            <person name="Lukes J."/>
            <person name="Yurchenko V."/>
            <person name="Alves J.M.P."/>
        </authorList>
    </citation>
    <scope>NUCLEOTIDE SEQUENCE [LARGE SCALE GENOMIC DNA]</scope>
    <source>
        <strain evidence="8 9">MF-08</strain>
    </source>
</reference>
<dbReference type="InterPro" id="IPR013527">
    <property type="entry name" value="YicC-like_N"/>
</dbReference>
<sequence length="306" mass="36282">MINSMTSSSHNSLNFRYGKIYIDIKSINSRYLDIHINIPEEINHLETKIHKIINKNILRGRIYLKIEIIYYDDYTFNNINVEKIHDLSKKINLIKSIIPNTQYPDFLKIIDFCQKNHKNSNNIELDSICENLLNNSIEDLKNGKSKEGKILSEILIKQSEEFEIILEKISNLMLESYNIYQTNIFNKLNENIKKLTNLTKNHINENELKERVINEIYLYLIKTDIHEEISRLKIHILSIRNILKNKDIKNLELRKSPGKQLDFLIQELQREINTMMAKSFSIDIVNLSLKLKLLIEQMREQIQNLE</sequence>
<dbReference type="PANTHER" id="PTHR30636:SF3">
    <property type="entry name" value="UPF0701 PROTEIN YICC"/>
    <property type="match status" value="1"/>
</dbReference>
<evidence type="ECO:0008006" key="10">
    <source>
        <dbReference type="Google" id="ProtNLM"/>
    </source>
</evidence>
<dbReference type="Pfam" id="PF08340">
    <property type="entry name" value="YicC-like_C"/>
    <property type="match status" value="1"/>
</dbReference>
<evidence type="ECO:0000259" key="7">
    <source>
        <dbReference type="Pfam" id="PF08340"/>
    </source>
</evidence>
<organism evidence="8 9">
    <name type="scientific">Candidatus Kinetoplastidibacterium kentomonadis</name>
    <dbReference type="NCBI Taxonomy" id="1576550"/>
    <lineage>
        <taxon>Bacteria</taxon>
        <taxon>Pseudomonadati</taxon>
        <taxon>Pseudomonadota</taxon>
        <taxon>Betaproteobacteria</taxon>
        <taxon>Candidatus Kinetoplastidibacterium</taxon>
    </lineage>
</organism>
<dbReference type="OrthoDB" id="9771229at2"/>
<evidence type="ECO:0000313" key="8">
    <source>
        <dbReference type="EMBL" id="AWD32415.1"/>
    </source>
</evidence>
<dbReference type="EMBL" id="CP025628">
    <property type="protein sequence ID" value="AWD32415.1"/>
    <property type="molecule type" value="Genomic_DNA"/>
</dbReference>
<evidence type="ECO:0000313" key="9">
    <source>
        <dbReference type="Proteomes" id="UP000266796"/>
    </source>
</evidence>
<protein>
    <recommendedName>
        <fullName evidence="10">YicC family protein</fullName>
    </recommendedName>
</protein>
<dbReference type="Proteomes" id="UP000266796">
    <property type="component" value="Chromosome"/>
</dbReference>
<keyword evidence="4" id="KW-0378">Hydrolase</keyword>
<dbReference type="KEGG" id="kso:CKSOR_00294"/>
<keyword evidence="2" id="KW-0540">Nuclease</keyword>
<feature type="domain" description="Endoribonuclease YicC-like C-terminal" evidence="7">
    <location>
        <begin position="183"/>
        <end position="306"/>
    </location>
</feature>
<keyword evidence="9" id="KW-1185">Reference proteome</keyword>
<dbReference type="GO" id="GO:0004521">
    <property type="term" value="F:RNA endonuclease activity"/>
    <property type="evidence" value="ECO:0007669"/>
    <property type="project" value="InterPro"/>
</dbReference>
<comment type="similarity">
    <text evidence="5">Belongs to the YicC/YloC family.</text>
</comment>
<dbReference type="InterPro" id="IPR013551">
    <property type="entry name" value="YicC-like_C"/>
</dbReference>
<accession>A0A3S7J9S2</accession>
<evidence type="ECO:0000256" key="4">
    <source>
        <dbReference type="ARBA" id="ARBA00022801"/>
    </source>
</evidence>
<dbReference type="PANTHER" id="PTHR30636">
    <property type="entry name" value="UPF0701 PROTEIN YICC"/>
    <property type="match status" value="1"/>
</dbReference>
<dbReference type="RefSeq" id="WP_108673828.1">
    <property type="nucleotide sequence ID" value="NZ_CP025628.1"/>
</dbReference>
<comment type="cofactor">
    <cofactor evidence="1">
        <name>a divalent metal cation</name>
        <dbReference type="ChEBI" id="CHEBI:60240"/>
    </cofactor>
</comment>
<evidence type="ECO:0000256" key="2">
    <source>
        <dbReference type="ARBA" id="ARBA00022722"/>
    </source>
</evidence>